<dbReference type="PANTHER" id="PTHR33086:SF54">
    <property type="entry name" value="DUF1618 DOMAIN-CONTAINING PROTEIN"/>
    <property type="match status" value="1"/>
</dbReference>
<gene>
    <name evidence="2" type="ORF">PVAP13_9KG031924</name>
</gene>
<keyword evidence="3" id="KW-1185">Reference proteome</keyword>
<evidence type="ECO:0000313" key="2">
    <source>
        <dbReference type="EMBL" id="KAG2546126.1"/>
    </source>
</evidence>
<dbReference type="Proteomes" id="UP000823388">
    <property type="component" value="Chromosome 9K"/>
</dbReference>
<evidence type="ECO:0000259" key="1">
    <source>
        <dbReference type="Pfam" id="PF07762"/>
    </source>
</evidence>
<dbReference type="AlphaFoldDB" id="A0A8T0NGG9"/>
<sequence length="293" mass="34031">MALWQWFLDEEVLPMIDVDMATEDGQVLILMLRFRRDAFTVIYYLVYDAKDASLYMILTFWLPERPVPFSVDVKFSVGDKVFWANPRKGIACSDLRQGGSVVDLVFIRLPDGYHQVDLQGLLTKMSRTMGCLHGSIKFVCIDHDHGVTPPGSKVVKVWTLDLDRREWNWDKSLTCPWEDFWTKACTMNTRLKHLQRPLEPQYADLMPDGAFCLLLPKTRHKPGVRVKKPDYICSFDMFSKSCLCFGHVHNYHVNHPVILPSDFFKDCYPARRKWKPPTLERKPTMHASSGRIC</sequence>
<evidence type="ECO:0000313" key="3">
    <source>
        <dbReference type="Proteomes" id="UP000823388"/>
    </source>
</evidence>
<name>A0A8T0NGG9_PANVG</name>
<dbReference type="Pfam" id="PF07762">
    <property type="entry name" value="DUF1618"/>
    <property type="match status" value="1"/>
</dbReference>
<comment type="caution">
    <text evidence="2">The sequence shown here is derived from an EMBL/GenBank/DDBJ whole genome shotgun (WGS) entry which is preliminary data.</text>
</comment>
<dbReference type="InterPro" id="IPR011676">
    <property type="entry name" value="DUF1618"/>
</dbReference>
<reference evidence="2" key="1">
    <citation type="submission" date="2020-05" db="EMBL/GenBank/DDBJ databases">
        <title>WGS assembly of Panicum virgatum.</title>
        <authorList>
            <person name="Lovell J.T."/>
            <person name="Jenkins J."/>
            <person name="Shu S."/>
            <person name="Juenger T.E."/>
            <person name="Schmutz J."/>
        </authorList>
    </citation>
    <scope>NUCLEOTIDE SEQUENCE</scope>
    <source>
        <strain evidence="2">AP13</strain>
    </source>
</reference>
<proteinExistence type="predicted"/>
<accession>A0A8T0NGG9</accession>
<dbReference type="PANTHER" id="PTHR33086">
    <property type="entry name" value="OS05G0468200 PROTEIN-RELATED"/>
    <property type="match status" value="1"/>
</dbReference>
<organism evidence="2 3">
    <name type="scientific">Panicum virgatum</name>
    <name type="common">Blackwell switchgrass</name>
    <dbReference type="NCBI Taxonomy" id="38727"/>
    <lineage>
        <taxon>Eukaryota</taxon>
        <taxon>Viridiplantae</taxon>
        <taxon>Streptophyta</taxon>
        <taxon>Embryophyta</taxon>
        <taxon>Tracheophyta</taxon>
        <taxon>Spermatophyta</taxon>
        <taxon>Magnoliopsida</taxon>
        <taxon>Liliopsida</taxon>
        <taxon>Poales</taxon>
        <taxon>Poaceae</taxon>
        <taxon>PACMAD clade</taxon>
        <taxon>Panicoideae</taxon>
        <taxon>Panicodae</taxon>
        <taxon>Paniceae</taxon>
        <taxon>Panicinae</taxon>
        <taxon>Panicum</taxon>
        <taxon>Panicum sect. Hiantes</taxon>
    </lineage>
</organism>
<dbReference type="EMBL" id="CM029053">
    <property type="protein sequence ID" value="KAG2546126.1"/>
    <property type="molecule type" value="Genomic_DNA"/>
</dbReference>
<feature type="domain" description="DUF1618" evidence="1">
    <location>
        <begin position="83"/>
        <end position="199"/>
    </location>
</feature>
<protein>
    <recommendedName>
        <fullName evidence="1">DUF1618 domain-containing protein</fullName>
    </recommendedName>
</protein>